<proteinExistence type="predicted"/>
<dbReference type="EMBL" id="JADGII010000002">
    <property type="protein sequence ID" value="MBF0635963.1"/>
    <property type="molecule type" value="Genomic_DNA"/>
</dbReference>
<feature type="chain" id="PRO_5045597814" description="YXWGXW repeat-containing protein" evidence="1">
    <location>
        <begin position="24"/>
        <end position="112"/>
    </location>
</feature>
<protein>
    <recommendedName>
        <fullName evidence="4">YXWGXW repeat-containing protein</fullName>
    </recommendedName>
</protein>
<evidence type="ECO:0000313" key="3">
    <source>
        <dbReference type="Proteomes" id="UP000619838"/>
    </source>
</evidence>
<dbReference type="RefSeq" id="WP_175187100.1">
    <property type="nucleotide sequence ID" value="NZ_JABVZQ010000004.1"/>
</dbReference>
<name>A0ABR9XQ48_9CHLB</name>
<dbReference type="Proteomes" id="UP000619838">
    <property type="component" value="Unassembled WGS sequence"/>
</dbReference>
<sequence>MKNVPVRSLLLCLVLVFPLQSCVVNRPVHPGPGFVWVAPYTVSSGVVIRGHWKYVGPPQRQRVWVPAHYNRRGHWVRGHWKALKAPRHRNAVWIPGWRTPSGRWHPGHWRYR</sequence>
<keyword evidence="3" id="KW-1185">Reference proteome</keyword>
<reference evidence="2 3" key="1">
    <citation type="journal article" date="2020" name="Microorganisms">
        <title>Simultaneous Genome Sequencing of Prosthecochloris ethylica and Desulfuromonas acetoxidans within a Syntrophic Mixture Reveals Unique Pili and Protein Interactions.</title>
        <authorList>
            <person name="Kyndt J.A."/>
            <person name="Van Beeumen J.J."/>
            <person name="Meyer T.E."/>
        </authorList>
    </citation>
    <scope>NUCLEOTIDE SEQUENCE [LARGE SCALE GENOMIC DNA]</scope>
    <source>
        <strain evidence="2 3">N3</strain>
    </source>
</reference>
<feature type="signal peptide" evidence="1">
    <location>
        <begin position="1"/>
        <end position="23"/>
    </location>
</feature>
<evidence type="ECO:0000313" key="2">
    <source>
        <dbReference type="EMBL" id="MBF0635963.1"/>
    </source>
</evidence>
<evidence type="ECO:0008006" key="4">
    <source>
        <dbReference type="Google" id="ProtNLM"/>
    </source>
</evidence>
<accession>A0ABR9XQ48</accession>
<keyword evidence="1" id="KW-0732">Signal</keyword>
<comment type="caution">
    <text evidence="2">The sequence shown here is derived from an EMBL/GenBank/DDBJ whole genome shotgun (WGS) entry which is preliminary data.</text>
</comment>
<gene>
    <name evidence="2" type="ORF">INT08_02025</name>
</gene>
<organism evidence="2 3">
    <name type="scientific">Prosthecochloris ethylica</name>
    <dbReference type="NCBI Taxonomy" id="2743976"/>
    <lineage>
        <taxon>Bacteria</taxon>
        <taxon>Pseudomonadati</taxon>
        <taxon>Chlorobiota</taxon>
        <taxon>Chlorobiia</taxon>
        <taxon>Chlorobiales</taxon>
        <taxon>Chlorobiaceae</taxon>
        <taxon>Prosthecochloris</taxon>
    </lineage>
</organism>
<evidence type="ECO:0000256" key="1">
    <source>
        <dbReference type="SAM" id="SignalP"/>
    </source>
</evidence>